<dbReference type="Proteomes" id="UP001589647">
    <property type="component" value="Unassembled WGS sequence"/>
</dbReference>
<evidence type="ECO:0000313" key="1">
    <source>
        <dbReference type="EMBL" id="MFB9201035.1"/>
    </source>
</evidence>
<dbReference type="PANTHER" id="PTHR43861">
    <property type="entry name" value="TRANS-ACONITATE 2-METHYLTRANSFERASE-RELATED"/>
    <property type="match status" value="1"/>
</dbReference>
<name>A0ABV5IAR1_9ACTN</name>
<dbReference type="EC" id="2.1.1.222" evidence="1"/>
<sequence length="260" mass="28786">MTDHNSEPPIVHIIDPMSAAYDAAFSTFLAHTDQKIRAREELARVVGRLPRHRALIDAGAGTGETTAWLAPMFDRTIAIEPNEHMRTELARRCPEATVLGEDIAVAEPGVLADLVLCAHVLYYLPQPSWLSQLQRLASWTAEGGFTVVVLQNPDSDCMRLLRRFTGHRYDLDALGRAFAATAGAEWEVGISTDPAFITMPDLDTALAIAQFMLNVIPLPQAPPVLEEVAAYLDEHFRTPEGYRLSCDQDFLELQHNGPEE</sequence>
<accession>A0ABV5IAR1</accession>
<proteinExistence type="predicted"/>
<evidence type="ECO:0000313" key="2">
    <source>
        <dbReference type="Proteomes" id="UP001589647"/>
    </source>
</evidence>
<gene>
    <name evidence="1" type="ORF">ACFFV7_07520</name>
</gene>
<dbReference type="Gene3D" id="3.40.50.150">
    <property type="entry name" value="Vaccinia Virus protein VP39"/>
    <property type="match status" value="1"/>
</dbReference>
<dbReference type="GO" id="GO:0061542">
    <property type="term" value="F:3-demethylubiquinol 3-O-methyltransferase activity"/>
    <property type="evidence" value="ECO:0007669"/>
    <property type="project" value="UniProtKB-EC"/>
</dbReference>
<dbReference type="GO" id="GO:0032259">
    <property type="term" value="P:methylation"/>
    <property type="evidence" value="ECO:0007669"/>
    <property type="project" value="UniProtKB-KW"/>
</dbReference>
<dbReference type="EMBL" id="JBHMEI010000003">
    <property type="protein sequence ID" value="MFB9201035.1"/>
    <property type="molecule type" value="Genomic_DNA"/>
</dbReference>
<keyword evidence="1" id="KW-0808">Transferase</keyword>
<dbReference type="Pfam" id="PF13489">
    <property type="entry name" value="Methyltransf_23"/>
    <property type="match status" value="1"/>
</dbReference>
<dbReference type="GO" id="GO:0102208">
    <property type="term" value="F:2-polyprenyl-6-hydroxyphenol methylase activity"/>
    <property type="evidence" value="ECO:0007669"/>
    <property type="project" value="UniProtKB-EC"/>
</dbReference>
<dbReference type="RefSeq" id="WP_189646867.1">
    <property type="nucleotide sequence ID" value="NZ_BMRC01000003.1"/>
</dbReference>
<protein>
    <submittedName>
        <fullName evidence="1">Class I SAM-dependent methyltransferase</fullName>
        <ecNumber evidence="1">2.1.1.222</ecNumber>
        <ecNumber evidence="1">2.1.1.64</ecNumber>
    </submittedName>
</protein>
<reference evidence="1 2" key="1">
    <citation type="submission" date="2024-09" db="EMBL/GenBank/DDBJ databases">
        <authorList>
            <person name="Sun Q."/>
            <person name="Mori K."/>
        </authorList>
    </citation>
    <scope>NUCLEOTIDE SEQUENCE [LARGE SCALE GENOMIC DNA]</scope>
    <source>
        <strain evidence="1 2">CCM 3426</strain>
    </source>
</reference>
<keyword evidence="1" id="KW-0489">Methyltransferase</keyword>
<dbReference type="CDD" id="cd02440">
    <property type="entry name" value="AdoMet_MTases"/>
    <property type="match status" value="1"/>
</dbReference>
<dbReference type="EC" id="2.1.1.64" evidence="1"/>
<keyword evidence="2" id="KW-1185">Reference proteome</keyword>
<organism evidence="1 2">
    <name type="scientific">Nonomuraea spiralis</name>
    <dbReference type="NCBI Taxonomy" id="46182"/>
    <lineage>
        <taxon>Bacteria</taxon>
        <taxon>Bacillati</taxon>
        <taxon>Actinomycetota</taxon>
        <taxon>Actinomycetes</taxon>
        <taxon>Streptosporangiales</taxon>
        <taxon>Streptosporangiaceae</taxon>
        <taxon>Nonomuraea</taxon>
    </lineage>
</organism>
<dbReference type="InterPro" id="IPR029063">
    <property type="entry name" value="SAM-dependent_MTases_sf"/>
</dbReference>
<comment type="caution">
    <text evidence="1">The sequence shown here is derived from an EMBL/GenBank/DDBJ whole genome shotgun (WGS) entry which is preliminary data.</text>
</comment>
<dbReference type="SUPFAM" id="SSF53335">
    <property type="entry name" value="S-adenosyl-L-methionine-dependent methyltransferases"/>
    <property type="match status" value="1"/>
</dbReference>